<keyword evidence="3" id="KW-0862">Zinc</keyword>
<dbReference type="GO" id="GO:0008270">
    <property type="term" value="F:zinc ion binding"/>
    <property type="evidence" value="ECO:0007669"/>
    <property type="project" value="UniProtKB-KW"/>
</dbReference>
<dbReference type="EMBL" id="WNTK01000015">
    <property type="protein sequence ID" value="KAG9473396.1"/>
    <property type="molecule type" value="Genomic_DNA"/>
</dbReference>
<name>A0A8J6ER62_ELECQ</name>
<dbReference type="PROSITE" id="PS50916">
    <property type="entry name" value="RABBD"/>
    <property type="match status" value="1"/>
</dbReference>
<organism evidence="7 8">
    <name type="scientific">Eleutherodactylus coqui</name>
    <name type="common">Puerto Rican coqui</name>
    <dbReference type="NCBI Taxonomy" id="57060"/>
    <lineage>
        <taxon>Eukaryota</taxon>
        <taxon>Metazoa</taxon>
        <taxon>Chordata</taxon>
        <taxon>Craniata</taxon>
        <taxon>Vertebrata</taxon>
        <taxon>Euteleostomi</taxon>
        <taxon>Amphibia</taxon>
        <taxon>Batrachia</taxon>
        <taxon>Anura</taxon>
        <taxon>Neobatrachia</taxon>
        <taxon>Hyloidea</taxon>
        <taxon>Eleutherodactylidae</taxon>
        <taxon>Eleutherodactylinae</taxon>
        <taxon>Eleutherodactylus</taxon>
        <taxon>Eleutherodactylus</taxon>
    </lineage>
</organism>
<evidence type="ECO:0000313" key="7">
    <source>
        <dbReference type="EMBL" id="KAG9473396.1"/>
    </source>
</evidence>
<gene>
    <name evidence="7" type="ORF">GDO78_016525</name>
</gene>
<dbReference type="SUPFAM" id="SSF57903">
    <property type="entry name" value="FYVE/PHD zinc finger"/>
    <property type="match status" value="1"/>
</dbReference>
<feature type="compositionally biased region" description="Low complexity" evidence="5">
    <location>
        <begin position="309"/>
        <end position="320"/>
    </location>
</feature>
<accession>A0A8J6ER62</accession>
<dbReference type="Proteomes" id="UP000770717">
    <property type="component" value="Unassembled WGS sequence"/>
</dbReference>
<dbReference type="OrthoDB" id="10072397at2759"/>
<dbReference type="InterPro" id="IPR013083">
    <property type="entry name" value="Znf_RING/FYVE/PHD"/>
</dbReference>
<dbReference type="GO" id="GO:0017022">
    <property type="term" value="F:myosin binding"/>
    <property type="evidence" value="ECO:0007669"/>
    <property type="project" value="TreeGrafter"/>
</dbReference>
<keyword evidence="4" id="KW-0175">Coiled coil</keyword>
<sequence>MGKKLDLSKLSDDEARHVWEVVERDMNLRKNEEQRLDDLKEKVEKESNKRELLCSQSSVNSNLCIHCLQPFQFLINSKRQCKDCQLYVCKNCSRYNKKEQSWVCNTCRGSRMVKLGSHEWYYDHVRSKFKRFGSAKVLRSLYLRQLPDGRGGSNMTGLQDRVQSLPDINREYLRQARGGMFAEEEDDDVLDSAEAQRYSMMRKTKRLLSVHPFDFDNDSEYSAQSRRQSMQLSPPLEQEVFQSFSEFTTPGREVTRKDSLIAEAELASVFHQLLQDRGQIAPNPEQEFSTEVRLTLNSRRRSLENIRQSKSPASSSIPDSQLTHSRYLPKGSLSLVPKGSQYSADMDTSDEERGAIPKAPPRRRSRASSQENVHHPAPQSTGHAGHTDADLEEETLKRKIGELASNMSDKGGSSDEEKGMRLKSTMKTSNEDPSIQTQKRTAAQALCDITAKTLRTINATETAMQEAFGSEIQQPIISYTQSGDNGKAQAEFQKLEENVYMAAGKTYGLEKNLQDLEERAQQSGTTDSELSELEVSVASAMAQVQNTESEVSDIESRIAALSAAGLTVSPSDKPKKKSSFQMTAPALSRSTEPFLSSSTELYSLTSTPSEAKILAMQQALRKKFNMDADMADGSFDRNPVYRGSLTQRNPNGKNRKLDRVFAKPVLSQR</sequence>
<keyword evidence="1" id="KW-0479">Metal-binding</keyword>
<feature type="coiled-coil region" evidence="4">
    <location>
        <begin position="530"/>
        <end position="564"/>
    </location>
</feature>
<feature type="region of interest" description="Disordered" evidence="5">
    <location>
        <begin position="633"/>
        <end position="669"/>
    </location>
</feature>
<feature type="coiled-coil region" evidence="4">
    <location>
        <begin position="22"/>
        <end position="56"/>
    </location>
</feature>
<dbReference type="InterPro" id="IPR037442">
    <property type="entry name" value="Melanophilin_FYVE-rel_dom"/>
</dbReference>
<dbReference type="GO" id="GO:0006886">
    <property type="term" value="P:intracellular protein transport"/>
    <property type="evidence" value="ECO:0007669"/>
    <property type="project" value="InterPro"/>
</dbReference>
<dbReference type="FunFam" id="3.30.40.10:FF:000018">
    <property type="entry name" value="Synaptotagmin-like 5, isoform CRA_a"/>
    <property type="match status" value="1"/>
</dbReference>
<proteinExistence type="predicted"/>
<feature type="region of interest" description="Disordered" evidence="5">
    <location>
        <begin position="303"/>
        <end position="389"/>
    </location>
</feature>
<dbReference type="GO" id="GO:0003779">
    <property type="term" value="F:actin binding"/>
    <property type="evidence" value="ECO:0007669"/>
    <property type="project" value="TreeGrafter"/>
</dbReference>
<dbReference type="Pfam" id="PF04698">
    <property type="entry name" value="Rab_eff_C"/>
    <property type="match status" value="1"/>
</dbReference>
<dbReference type="AlphaFoldDB" id="A0A8J6ER62"/>
<feature type="domain" description="RabBD" evidence="6">
    <location>
        <begin position="4"/>
        <end position="124"/>
    </location>
</feature>
<keyword evidence="2" id="KW-0863">Zinc-finger</keyword>
<keyword evidence="8" id="KW-1185">Reference proteome</keyword>
<dbReference type="InterPro" id="IPR010911">
    <property type="entry name" value="Rab_BD"/>
</dbReference>
<evidence type="ECO:0000256" key="2">
    <source>
        <dbReference type="ARBA" id="ARBA00022771"/>
    </source>
</evidence>
<feature type="region of interest" description="Disordered" evidence="5">
    <location>
        <begin position="565"/>
        <end position="591"/>
    </location>
</feature>
<dbReference type="InterPro" id="IPR041282">
    <property type="entry name" value="FYVE_2"/>
</dbReference>
<comment type="caution">
    <text evidence="7">The sequence shown here is derived from an EMBL/GenBank/DDBJ whole genome shotgun (WGS) entry which is preliminary data.</text>
</comment>
<dbReference type="PANTHER" id="PTHR14555:SF1">
    <property type="entry name" value="MELANOPHILIN"/>
    <property type="match status" value="1"/>
</dbReference>
<dbReference type="InterPro" id="IPR051745">
    <property type="entry name" value="Intracell_Transport_Effector"/>
</dbReference>
<dbReference type="Gene3D" id="3.30.40.10">
    <property type="entry name" value="Zinc/RING finger domain, C3HC4 (zinc finger)"/>
    <property type="match status" value="1"/>
</dbReference>
<dbReference type="PANTHER" id="PTHR14555">
    <property type="entry name" value="MYELIN-ASSOCIATED OLIGODENDROCYTIC BASIC PROTEIN MOBP -RELATED"/>
    <property type="match status" value="1"/>
</dbReference>
<dbReference type="CDD" id="cd15752">
    <property type="entry name" value="FYVE_SlaC2-a"/>
    <property type="match status" value="1"/>
</dbReference>
<reference evidence="7" key="1">
    <citation type="thesis" date="2020" institute="ProQuest LLC" country="789 East Eisenhower Parkway, Ann Arbor, MI, USA">
        <title>Comparative Genomics and Chromosome Evolution.</title>
        <authorList>
            <person name="Mudd A.B."/>
        </authorList>
    </citation>
    <scope>NUCLEOTIDE SEQUENCE</scope>
    <source>
        <strain evidence="7">HN-11 Male</strain>
        <tissue evidence="7">Kidney and liver</tissue>
    </source>
</reference>
<evidence type="ECO:0000256" key="3">
    <source>
        <dbReference type="ARBA" id="ARBA00022833"/>
    </source>
</evidence>
<dbReference type="InterPro" id="IPR006788">
    <property type="entry name" value="Myrip/Melanophilin"/>
</dbReference>
<evidence type="ECO:0000256" key="1">
    <source>
        <dbReference type="ARBA" id="ARBA00022723"/>
    </source>
</evidence>
<dbReference type="InterPro" id="IPR011011">
    <property type="entry name" value="Znf_FYVE_PHD"/>
</dbReference>
<dbReference type="GO" id="GO:0030864">
    <property type="term" value="C:cortical actin cytoskeleton"/>
    <property type="evidence" value="ECO:0007669"/>
    <property type="project" value="TreeGrafter"/>
</dbReference>
<dbReference type="GO" id="GO:0031267">
    <property type="term" value="F:small GTPase binding"/>
    <property type="evidence" value="ECO:0007669"/>
    <property type="project" value="InterPro"/>
</dbReference>
<evidence type="ECO:0000259" key="6">
    <source>
        <dbReference type="PROSITE" id="PS50916"/>
    </source>
</evidence>
<protein>
    <recommendedName>
        <fullName evidence="6">RabBD domain-containing protein</fullName>
    </recommendedName>
</protein>
<dbReference type="Pfam" id="PF02318">
    <property type="entry name" value="FYVE_2"/>
    <property type="match status" value="1"/>
</dbReference>
<evidence type="ECO:0000313" key="8">
    <source>
        <dbReference type="Proteomes" id="UP000770717"/>
    </source>
</evidence>
<evidence type="ECO:0000256" key="4">
    <source>
        <dbReference type="SAM" id="Coils"/>
    </source>
</evidence>
<evidence type="ECO:0000256" key="5">
    <source>
        <dbReference type="SAM" id="MobiDB-lite"/>
    </source>
</evidence>